<comment type="caution">
    <text evidence="3">The sequence shown here is derived from an EMBL/GenBank/DDBJ whole genome shotgun (WGS) entry which is preliminary data.</text>
</comment>
<dbReference type="PIRSF" id="PIRSF028177">
    <property type="entry name" value="Polyketide_synth_Omtfrase_TcmP"/>
    <property type="match status" value="1"/>
</dbReference>
<dbReference type="SUPFAM" id="SSF53335">
    <property type="entry name" value="S-adenosyl-L-methionine-dependent methyltransferases"/>
    <property type="match status" value="1"/>
</dbReference>
<dbReference type="EC" id="2.1.1.-" evidence="3"/>
<evidence type="ECO:0000313" key="4">
    <source>
        <dbReference type="Proteomes" id="UP001651880"/>
    </source>
</evidence>
<dbReference type="Proteomes" id="UP001651880">
    <property type="component" value="Unassembled WGS sequence"/>
</dbReference>
<name>A0ABT1NHD3_9FIRM</name>
<protein>
    <submittedName>
        <fullName evidence="3">Class I SAM-dependent methyltransferase</fullName>
        <ecNumber evidence="3">2.1.1.-</ecNumber>
    </submittedName>
</protein>
<accession>A0ABT1NHD3</accession>
<dbReference type="InterPro" id="IPR029063">
    <property type="entry name" value="SAM-dependent_MTases_sf"/>
</dbReference>
<keyword evidence="2 3" id="KW-0808">Transferase</keyword>
<dbReference type="EMBL" id="JAJEKE010000006">
    <property type="protein sequence ID" value="MCQ1529548.1"/>
    <property type="molecule type" value="Genomic_DNA"/>
</dbReference>
<dbReference type="GO" id="GO:0008168">
    <property type="term" value="F:methyltransferase activity"/>
    <property type="evidence" value="ECO:0007669"/>
    <property type="project" value="UniProtKB-KW"/>
</dbReference>
<dbReference type="RefSeq" id="WP_255227065.1">
    <property type="nucleotide sequence ID" value="NZ_JAJEKE010000006.1"/>
</dbReference>
<evidence type="ECO:0000256" key="2">
    <source>
        <dbReference type="ARBA" id="ARBA00022679"/>
    </source>
</evidence>
<dbReference type="Gene3D" id="3.40.50.150">
    <property type="entry name" value="Vaccinia Virus protein VP39"/>
    <property type="match status" value="1"/>
</dbReference>
<dbReference type="InterPro" id="IPR016874">
    <property type="entry name" value="TcmP-like"/>
</dbReference>
<reference evidence="3 4" key="1">
    <citation type="submission" date="2021-10" db="EMBL/GenBank/DDBJ databases">
        <title>Lutispora strain m25 sp. nov., a thermophilic, non-spore-forming bacterium isolated from a lab-scale methanogenic bioreactor digesting anaerobic sludge.</title>
        <authorList>
            <person name="El Houari A."/>
            <person name="Mcdonald J."/>
        </authorList>
    </citation>
    <scope>NUCLEOTIDE SEQUENCE [LARGE SCALE GENOMIC DNA]</scope>
    <source>
        <strain evidence="4">m25</strain>
    </source>
</reference>
<dbReference type="PANTHER" id="PTHR43619:SF2">
    <property type="entry name" value="S-ADENOSYL-L-METHIONINE-DEPENDENT METHYLTRANSFERASES SUPERFAMILY PROTEIN"/>
    <property type="match status" value="1"/>
</dbReference>
<sequence>MEKSLFSMLEVSSTMLITLYARALESISCNPIIHDPKAVEMIGIIKKEVAGSDNPIHRKIVNGKYNPKLAVTMALRSRRFDRYVYDFLKNNPMGTVINLGCGLDTRFDRVDNGKVIWFDIDFPEVIELRRRFMKENARRQFIEGSILDNTWTKIVKTGGPYLVLAEGVFMYLTEPDVKDLLAMIYHELGSADIACEVTNRYWVDKMKNRYMQWKLRHQLGITGGAVFTFGIPDSLYFEEWNPNYKFLDEWTYFDDNEKKLGWFNLFSFIEVLRKVQWTVHYKIGD</sequence>
<dbReference type="InterPro" id="IPR007213">
    <property type="entry name" value="Ppm1/Ppm2/Tcmp"/>
</dbReference>
<keyword evidence="4" id="KW-1185">Reference proteome</keyword>
<keyword evidence="1 3" id="KW-0489">Methyltransferase</keyword>
<evidence type="ECO:0000313" key="3">
    <source>
        <dbReference type="EMBL" id="MCQ1529548.1"/>
    </source>
</evidence>
<dbReference type="PANTHER" id="PTHR43619">
    <property type="entry name" value="S-ADENOSYL-L-METHIONINE-DEPENDENT METHYLTRANSFERASE YKTD-RELATED"/>
    <property type="match status" value="1"/>
</dbReference>
<evidence type="ECO:0000256" key="1">
    <source>
        <dbReference type="ARBA" id="ARBA00022603"/>
    </source>
</evidence>
<organism evidence="3 4">
    <name type="scientific">Lutispora saccharofermentans</name>
    <dbReference type="NCBI Taxonomy" id="3024236"/>
    <lineage>
        <taxon>Bacteria</taxon>
        <taxon>Bacillati</taxon>
        <taxon>Bacillota</taxon>
        <taxon>Clostridia</taxon>
        <taxon>Lutisporales</taxon>
        <taxon>Lutisporaceae</taxon>
        <taxon>Lutispora</taxon>
    </lineage>
</organism>
<dbReference type="Pfam" id="PF04072">
    <property type="entry name" value="LCM"/>
    <property type="match status" value="1"/>
</dbReference>
<gene>
    <name evidence="3" type="ORF">LJD61_08275</name>
</gene>
<dbReference type="GO" id="GO:0032259">
    <property type="term" value="P:methylation"/>
    <property type="evidence" value="ECO:0007669"/>
    <property type="project" value="UniProtKB-KW"/>
</dbReference>
<proteinExistence type="predicted"/>